<feature type="signal peptide" evidence="1">
    <location>
        <begin position="1"/>
        <end position="18"/>
    </location>
</feature>
<reference evidence="2 3" key="1">
    <citation type="submission" date="2019-03" db="EMBL/GenBank/DDBJ databases">
        <title>Genomic Encyclopedia of Type Strains, Phase IV (KMG-IV): sequencing the most valuable type-strain genomes for metagenomic binning, comparative biology and taxonomic classification.</title>
        <authorList>
            <person name="Goeker M."/>
        </authorList>
    </citation>
    <scope>NUCLEOTIDE SEQUENCE [LARGE SCALE GENOMIC DNA]</scope>
    <source>
        <strain evidence="2 3">DSM 46770</strain>
    </source>
</reference>
<comment type="caution">
    <text evidence="2">The sequence shown here is derived from an EMBL/GenBank/DDBJ whole genome shotgun (WGS) entry which is preliminary data.</text>
</comment>
<sequence>MRVSAAATLPLAAVLVAASGCGMDGPSRVLPGLAHPAASAASGHRMPEGATLHDYNGINLVLPPGWQVGVTDDCLSPPGAEPSPGGDCPHSALRIRPNAVEGGFIDAEGEDLDDPEKWQRPWAACPKAPELTDPIKAESAEITDRGNFFLVSGERVEFSEWTVACTGGAGFRTRAWFVAEAGLEFDVPVLLEDAADGYTEIVRSIDLSRHKTAD</sequence>
<dbReference type="PROSITE" id="PS51257">
    <property type="entry name" value="PROKAR_LIPOPROTEIN"/>
    <property type="match status" value="1"/>
</dbReference>
<gene>
    <name evidence="2" type="ORF">EV190_101136</name>
</gene>
<organism evidence="2 3">
    <name type="scientific">Actinorugispora endophytica</name>
    <dbReference type="NCBI Taxonomy" id="1605990"/>
    <lineage>
        <taxon>Bacteria</taxon>
        <taxon>Bacillati</taxon>
        <taxon>Actinomycetota</taxon>
        <taxon>Actinomycetes</taxon>
        <taxon>Streptosporangiales</taxon>
        <taxon>Nocardiopsidaceae</taxon>
        <taxon>Actinorugispora</taxon>
    </lineage>
</organism>
<dbReference type="OrthoDB" id="3436183at2"/>
<evidence type="ECO:0000256" key="1">
    <source>
        <dbReference type="SAM" id="SignalP"/>
    </source>
</evidence>
<evidence type="ECO:0000313" key="2">
    <source>
        <dbReference type="EMBL" id="TDQ54820.1"/>
    </source>
</evidence>
<proteinExistence type="predicted"/>
<dbReference type="RefSeq" id="WP_133739439.1">
    <property type="nucleotide sequence ID" value="NZ_SNYN01000001.1"/>
</dbReference>
<feature type="chain" id="PRO_5020647387" evidence="1">
    <location>
        <begin position="19"/>
        <end position="214"/>
    </location>
</feature>
<keyword evidence="1" id="KW-0732">Signal</keyword>
<dbReference type="Proteomes" id="UP000295281">
    <property type="component" value="Unassembled WGS sequence"/>
</dbReference>
<name>A0A4V3D962_9ACTN</name>
<keyword evidence="3" id="KW-1185">Reference proteome</keyword>
<protein>
    <submittedName>
        <fullName evidence="2">Uncharacterized protein</fullName>
    </submittedName>
</protein>
<evidence type="ECO:0000313" key="3">
    <source>
        <dbReference type="Proteomes" id="UP000295281"/>
    </source>
</evidence>
<dbReference type="EMBL" id="SNYN01000001">
    <property type="protein sequence ID" value="TDQ54820.1"/>
    <property type="molecule type" value="Genomic_DNA"/>
</dbReference>
<accession>A0A4V3D962</accession>
<dbReference type="AlphaFoldDB" id="A0A4V3D962"/>